<sequence length="299" mass="33134">MNGKSAKAGEPVTTRFAPSPTGPLHPGHIAAAFFARRQAGMDGRFLLRMEDIDTQRCRERFIDEALEDLEWVGLRWHGAVIRQSERMALYRTTLEALDARGLIYPCFCTRSAIARELYEAASAPHHAPDGSLIYPGTCRRLNAGTRTRRIAAGEPYALRLNVARALGEIGPASLTFRDLSRGTIVCDPLAFGDVVLARRDVPASYNLCVTYDDAAQGVTLVTRGEDLRDVTAIHRLLQELMGWPEPDYLFHPLLCDADGRRLSKRDGAFSIRAMRKAGMSAEMVRRAAGIQDDFCCTHT</sequence>
<keyword evidence="5 7" id="KW-0067">ATP-binding</keyword>
<keyword evidence="2" id="KW-0479">Metal-binding</keyword>
<evidence type="ECO:0000259" key="9">
    <source>
        <dbReference type="Pfam" id="PF00749"/>
    </source>
</evidence>
<dbReference type="EMBL" id="WOTB01000003">
    <property type="protein sequence ID" value="NHN83774.1"/>
    <property type="molecule type" value="Genomic_DNA"/>
</dbReference>
<dbReference type="InterPro" id="IPR014729">
    <property type="entry name" value="Rossmann-like_a/b/a_fold"/>
</dbReference>
<dbReference type="InterPro" id="IPR000924">
    <property type="entry name" value="Glu/Gln-tRNA-synth"/>
</dbReference>
<dbReference type="InterPro" id="IPR049940">
    <property type="entry name" value="GluQ/Sye"/>
</dbReference>
<evidence type="ECO:0000313" key="11">
    <source>
        <dbReference type="Proteomes" id="UP000635278"/>
    </source>
</evidence>
<keyword evidence="11" id="KW-1185">Reference proteome</keyword>
<evidence type="ECO:0000256" key="8">
    <source>
        <dbReference type="SAM" id="MobiDB-lite"/>
    </source>
</evidence>
<evidence type="ECO:0000256" key="4">
    <source>
        <dbReference type="ARBA" id="ARBA00022833"/>
    </source>
</evidence>
<name>A0ABX0JK80_9PROT</name>
<dbReference type="RefSeq" id="WP_173582196.1">
    <property type="nucleotide sequence ID" value="NZ_WOTB01000003.1"/>
</dbReference>
<dbReference type="SUPFAM" id="SSF52374">
    <property type="entry name" value="Nucleotidylyl transferase"/>
    <property type="match status" value="1"/>
</dbReference>
<protein>
    <submittedName>
        <fullName evidence="10">tRNA glutamyl-Q(34) synthetase GluQRS</fullName>
        <ecNumber evidence="10">6.1.1.-</ecNumber>
    </submittedName>
</protein>
<dbReference type="PRINTS" id="PR00987">
    <property type="entry name" value="TRNASYNTHGLU"/>
</dbReference>
<dbReference type="PANTHER" id="PTHR43311:SF1">
    <property type="entry name" value="GLUTAMYL-Q TRNA(ASP) SYNTHETASE"/>
    <property type="match status" value="1"/>
</dbReference>
<comment type="caution">
    <text evidence="10">The sequence shown here is derived from an EMBL/GenBank/DDBJ whole genome shotgun (WGS) entry which is preliminary data.</text>
</comment>
<evidence type="ECO:0000256" key="2">
    <source>
        <dbReference type="ARBA" id="ARBA00022723"/>
    </source>
</evidence>
<dbReference type="Proteomes" id="UP000635278">
    <property type="component" value="Unassembled WGS sequence"/>
</dbReference>
<gene>
    <name evidence="10" type="ORF">GOB93_03845</name>
</gene>
<reference evidence="10 11" key="1">
    <citation type="journal article" date="2020" name="Int. J. Syst. Evol. Microbiol.">
        <title>Novel acetic acid bacteria from cider fermentations: Acetobacter conturbans sp. nov. and Acetobacter fallax sp. nov.</title>
        <authorList>
            <person name="Sombolestani A.S."/>
            <person name="Cleenwerck I."/>
            <person name="Cnockaert M."/>
            <person name="Borremans W."/>
            <person name="Wieme A.D."/>
            <person name="De Vuyst L."/>
            <person name="Vandamme P."/>
        </authorList>
    </citation>
    <scope>NUCLEOTIDE SEQUENCE [LARGE SCALE GENOMIC DNA]</scope>
    <source>
        <strain evidence="10 11">LMG 30640</strain>
    </source>
</reference>
<keyword evidence="6 7" id="KW-0030">Aminoacyl-tRNA synthetase</keyword>
<dbReference type="GO" id="GO:0016874">
    <property type="term" value="F:ligase activity"/>
    <property type="evidence" value="ECO:0007669"/>
    <property type="project" value="UniProtKB-KW"/>
</dbReference>
<dbReference type="Pfam" id="PF00749">
    <property type="entry name" value="tRNA-synt_1c"/>
    <property type="match status" value="1"/>
</dbReference>
<keyword evidence="3 7" id="KW-0547">Nucleotide-binding</keyword>
<comment type="similarity">
    <text evidence="7">Belongs to the class-I aminoacyl-tRNA synthetase family.</text>
</comment>
<evidence type="ECO:0000256" key="5">
    <source>
        <dbReference type="ARBA" id="ARBA00022840"/>
    </source>
</evidence>
<keyword evidence="1 7" id="KW-0436">Ligase</keyword>
<keyword evidence="4" id="KW-0862">Zinc</keyword>
<proteinExistence type="inferred from homology"/>
<accession>A0ABX0JK80</accession>
<dbReference type="EC" id="6.1.1.-" evidence="10"/>
<dbReference type="Gene3D" id="3.40.50.620">
    <property type="entry name" value="HUPs"/>
    <property type="match status" value="1"/>
</dbReference>
<evidence type="ECO:0000256" key="6">
    <source>
        <dbReference type="ARBA" id="ARBA00023146"/>
    </source>
</evidence>
<feature type="domain" description="Glutamyl/glutaminyl-tRNA synthetase class Ib catalytic" evidence="9">
    <location>
        <begin position="12"/>
        <end position="285"/>
    </location>
</feature>
<dbReference type="NCBIfam" id="NF004315">
    <property type="entry name" value="PRK05710.1-4"/>
    <property type="match status" value="1"/>
</dbReference>
<keyword evidence="7" id="KW-0648">Protein biosynthesis</keyword>
<dbReference type="InterPro" id="IPR020058">
    <property type="entry name" value="Glu/Gln-tRNA-synth_Ib_cat-dom"/>
</dbReference>
<feature type="region of interest" description="Disordered" evidence="8">
    <location>
        <begin position="1"/>
        <end position="21"/>
    </location>
</feature>
<evidence type="ECO:0000313" key="10">
    <source>
        <dbReference type="EMBL" id="NHN83774.1"/>
    </source>
</evidence>
<evidence type="ECO:0000256" key="7">
    <source>
        <dbReference type="RuleBase" id="RU363037"/>
    </source>
</evidence>
<dbReference type="PANTHER" id="PTHR43311">
    <property type="entry name" value="GLUTAMATE--TRNA LIGASE"/>
    <property type="match status" value="1"/>
</dbReference>
<organism evidence="10 11">
    <name type="scientific">Acetobacter musti</name>
    <dbReference type="NCBI Taxonomy" id="864732"/>
    <lineage>
        <taxon>Bacteria</taxon>
        <taxon>Pseudomonadati</taxon>
        <taxon>Pseudomonadota</taxon>
        <taxon>Alphaproteobacteria</taxon>
        <taxon>Acetobacterales</taxon>
        <taxon>Acetobacteraceae</taxon>
        <taxon>Acetobacter</taxon>
    </lineage>
</organism>
<evidence type="ECO:0000256" key="3">
    <source>
        <dbReference type="ARBA" id="ARBA00022741"/>
    </source>
</evidence>
<evidence type="ECO:0000256" key="1">
    <source>
        <dbReference type="ARBA" id="ARBA00022598"/>
    </source>
</evidence>